<accession>A0A9Q9DQQ2</accession>
<sequence length="229" mass="25404">MLDAYQQHDAESIQEAIESTLHQVYSGYEIEVQDQAISTMLEVSGGDVDLLIAWIRSFTAAQDAGHNRCLHAISSIPEGDRLRRIRAVVAANVPALPATVARGVATREKPRRGPRSGESCSPPANKRARTTREIYGCPGEGGKCPKHKYAMWRSRASFLKHFVQDHVQEYKVGRSLQCLQCKGTESAHYKYPEQGQSLAIHIWEKHLSVQTESEAEMTALASEDGDETT</sequence>
<proteinExistence type="predicted"/>
<dbReference type="OrthoDB" id="10387339at2759"/>
<keyword evidence="3" id="KW-1185">Reference proteome</keyword>
<dbReference type="Proteomes" id="UP001056012">
    <property type="component" value="Chromosome 2"/>
</dbReference>
<reference evidence="2" key="1">
    <citation type="submission" date="2021-12" db="EMBL/GenBank/DDBJ databases">
        <title>Curvularia clavata genome.</title>
        <authorList>
            <person name="Cao Y."/>
        </authorList>
    </citation>
    <scope>NUCLEOTIDE SEQUENCE</scope>
    <source>
        <strain evidence="2">Yc1106</strain>
    </source>
</reference>
<evidence type="ECO:0000313" key="2">
    <source>
        <dbReference type="EMBL" id="USP74934.1"/>
    </source>
</evidence>
<name>A0A9Q9DQQ2_CURCL</name>
<dbReference type="AlphaFoldDB" id="A0A9Q9DQQ2"/>
<protein>
    <submittedName>
        <fullName evidence="2">Uncharacterized protein</fullName>
    </submittedName>
</protein>
<feature type="region of interest" description="Disordered" evidence="1">
    <location>
        <begin position="102"/>
        <end position="132"/>
    </location>
</feature>
<dbReference type="EMBL" id="CP089275">
    <property type="protein sequence ID" value="USP74934.1"/>
    <property type="molecule type" value="Genomic_DNA"/>
</dbReference>
<evidence type="ECO:0000313" key="3">
    <source>
        <dbReference type="Proteomes" id="UP001056012"/>
    </source>
</evidence>
<evidence type="ECO:0000256" key="1">
    <source>
        <dbReference type="SAM" id="MobiDB-lite"/>
    </source>
</evidence>
<organism evidence="2 3">
    <name type="scientific">Curvularia clavata</name>
    <dbReference type="NCBI Taxonomy" id="95742"/>
    <lineage>
        <taxon>Eukaryota</taxon>
        <taxon>Fungi</taxon>
        <taxon>Dikarya</taxon>
        <taxon>Ascomycota</taxon>
        <taxon>Pezizomycotina</taxon>
        <taxon>Dothideomycetes</taxon>
        <taxon>Pleosporomycetidae</taxon>
        <taxon>Pleosporales</taxon>
        <taxon>Pleosporineae</taxon>
        <taxon>Pleosporaceae</taxon>
        <taxon>Curvularia</taxon>
    </lineage>
</organism>
<dbReference type="VEuPathDB" id="FungiDB:yc1106_02208"/>
<gene>
    <name evidence="2" type="ORF">yc1106_02208</name>
</gene>